<reference evidence="4" key="1">
    <citation type="submission" date="2014-04" db="EMBL/GenBank/DDBJ databases">
        <title>Evolutionary Origins and Diversification of the Mycorrhizal Mutualists.</title>
        <authorList>
            <consortium name="DOE Joint Genome Institute"/>
            <consortium name="Mycorrhizal Genomics Consortium"/>
            <person name="Kohler A."/>
            <person name="Kuo A."/>
            <person name="Nagy L.G."/>
            <person name="Floudas D."/>
            <person name="Copeland A."/>
            <person name="Barry K.W."/>
            <person name="Cichocki N."/>
            <person name="Veneault-Fourrey C."/>
            <person name="LaButti K."/>
            <person name="Lindquist E.A."/>
            <person name="Lipzen A."/>
            <person name="Lundell T."/>
            <person name="Morin E."/>
            <person name="Murat C."/>
            <person name="Riley R."/>
            <person name="Ohm R."/>
            <person name="Sun H."/>
            <person name="Tunlid A."/>
            <person name="Henrissat B."/>
            <person name="Grigoriev I.V."/>
            <person name="Hibbett D.S."/>
            <person name="Martin F."/>
        </authorList>
    </citation>
    <scope>NUCLEOTIDE SEQUENCE [LARGE SCALE GENOMIC DNA]</scope>
    <source>
        <strain evidence="4">FD-334 SS-4</strain>
    </source>
</reference>
<evidence type="ECO:0000313" key="3">
    <source>
        <dbReference type="EMBL" id="KJA18516.1"/>
    </source>
</evidence>
<dbReference type="AlphaFoldDB" id="A0A0D2NNZ1"/>
<dbReference type="STRING" id="945553.A0A0D2NNZ1"/>
<evidence type="ECO:0000313" key="4">
    <source>
        <dbReference type="Proteomes" id="UP000054270"/>
    </source>
</evidence>
<protein>
    <submittedName>
        <fullName evidence="3">Uncharacterized protein</fullName>
    </submittedName>
</protein>
<evidence type="ECO:0000256" key="2">
    <source>
        <dbReference type="SAM" id="SignalP"/>
    </source>
</evidence>
<proteinExistence type="predicted"/>
<dbReference type="Proteomes" id="UP000054270">
    <property type="component" value="Unassembled WGS sequence"/>
</dbReference>
<keyword evidence="4" id="KW-1185">Reference proteome</keyword>
<feature type="region of interest" description="Disordered" evidence="1">
    <location>
        <begin position="135"/>
        <end position="154"/>
    </location>
</feature>
<accession>A0A0D2NNZ1</accession>
<dbReference type="EMBL" id="KN817588">
    <property type="protein sequence ID" value="KJA18516.1"/>
    <property type="molecule type" value="Genomic_DNA"/>
</dbReference>
<gene>
    <name evidence="3" type="ORF">HYPSUDRAFT_69888</name>
</gene>
<sequence length="367" mass="38045">MPEWPFLPHSSTWELLVLASAHVLQQFPATNQGTFARHLTPELVRGGRTGSHLVPLLLAHAAHCALVCLDRWYATTADVPSGPPGEQLSELLVRATAHALRACPVAEHGALARTLAHALDTGGQGGVVEFLTGERSRVPHSTPSAVRDSAGAPSSLVRASLTTLSGRTTSCAPPAPGRAVANRTSHQPPPPPPACEKTSPVPAQRPGAHPSWRTCIHIATAPTRQLPMSAPAPLPPHALQPVPRAPPPSLIPLVPPLPSSTPVPPPSCTPASVPFFTPAYTRPPTAPAAVPSPIPVPAATVPLTSKNPTARALALALLAALPPADRVRLALRLARALAADAARTLGGVVLRAVRRRLEGGSEEGRGC</sequence>
<organism evidence="3 4">
    <name type="scientific">Hypholoma sublateritium (strain FD-334 SS-4)</name>
    <dbReference type="NCBI Taxonomy" id="945553"/>
    <lineage>
        <taxon>Eukaryota</taxon>
        <taxon>Fungi</taxon>
        <taxon>Dikarya</taxon>
        <taxon>Basidiomycota</taxon>
        <taxon>Agaricomycotina</taxon>
        <taxon>Agaricomycetes</taxon>
        <taxon>Agaricomycetidae</taxon>
        <taxon>Agaricales</taxon>
        <taxon>Agaricineae</taxon>
        <taxon>Strophariaceae</taxon>
        <taxon>Hypholoma</taxon>
    </lineage>
</organism>
<feature type="signal peptide" evidence="2">
    <location>
        <begin position="1"/>
        <end position="21"/>
    </location>
</feature>
<evidence type="ECO:0000256" key="1">
    <source>
        <dbReference type="SAM" id="MobiDB-lite"/>
    </source>
</evidence>
<name>A0A0D2NNZ1_HYPSF</name>
<feature type="chain" id="PRO_5002265531" evidence="2">
    <location>
        <begin position="22"/>
        <end position="367"/>
    </location>
</feature>
<keyword evidence="2" id="KW-0732">Signal</keyword>
<feature type="region of interest" description="Disordered" evidence="1">
    <location>
        <begin position="165"/>
        <end position="210"/>
    </location>
</feature>